<dbReference type="Gene3D" id="3.30.1370.30">
    <property type="match status" value="1"/>
</dbReference>
<dbReference type="PROSITE" id="PS00053">
    <property type="entry name" value="RIBOSOMAL_S8"/>
    <property type="match status" value="1"/>
</dbReference>
<evidence type="ECO:0000256" key="5">
    <source>
        <dbReference type="ARBA" id="ARBA00023274"/>
    </source>
</evidence>
<keyword evidence="2 8" id="KW-0699">rRNA-binding</keyword>
<organism evidence="10 11">
    <name type="scientific">Vulgatibacter incomptus</name>
    <dbReference type="NCBI Taxonomy" id="1391653"/>
    <lineage>
        <taxon>Bacteria</taxon>
        <taxon>Pseudomonadati</taxon>
        <taxon>Myxococcota</taxon>
        <taxon>Myxococcia</taxon>
        <taxon>Myxococcales</taxon>
        <taxon>Cystobacterineae</taxon>
        <taxon>Vulgatibacteraceae</taxon>
        <taxon>Vulgatibacter</taxon>
    </lineage>
</organism>
<protein>
    <recommendedName>
        <fullName evidence="6 8">Small ribosomal subunit protein uS8</fullName>
    </recommendedName>
</protein>
<evidence type="ECO:0000256" key="4">
    <source>
        <dbReference type="ARBA" id="ARBA00022980"/>
    </source>
</evidence>
<dbReference type="AlphaFoldDB" id="A0A0K1PDH9"/>
<proteinExistence type="inferred from homology"/>
<evidence type="ECO:0000256" key="8">
    <source>
        <dbReference type="HAMAP-Rule" id="MF_01302"/>
    </source>
</evidence>
<dbReference type="OrthoDB" id="9802617at2"/>
<keyword evidence="4 8" id="KW-0689">Ribosomal protein</keyword>
<dbReference type="STRING" id="1391653.AKJ08_1962"/>
<keyword evidence="11" id="KW-1185">Reference proteome</keyword>
<dbReference type="GO" id="GO:0005840">
    <property type="term" value="C:ribosome"/>
    <property type="evidence" value="ECO:0007669"/>
    <property type="project" value="UniProtKB-KW"/>
</dbReference>
<keyword evidence="3 8" id="KW-0694">RNA-binding</keyword>
<comment type="subunit">
    <text evidence="7 8">Part of the 30S ribosomal subunit. Contacts proteins S5 and S12.</text>
</comment>
<evidence type="ECO:0000313" key="11">
    <source>
        <dbReference type="Proteomes" id="UP000055590"/>
    </source>
</evidence>
<dbReference type="InterPro" id="IPR035987">
    <property type="entry name" value="Ribosomal_uS8_sf"/>
</dbReference>
<dbReference type="GO" id="GO:0005737">
    <property type="term" value="C:cytoplasm"/>
    <property type="evidence" value="ECO:0007669"/>
    <property type="project" value="UniProtKB-ARBA"/>
</dbReference>
<dbReference type="GO" id="GO:0003735">
    <property type="term" value="F:structural constituent of ribosome"/>
    <property type="evidence" value="ECO:0007669"/>
    <property type="project" value="InterPro"/>
</dbReference>
<dbReference type="Proteomes" id="UP000055590">
    <property type="component" value="Chromosome"/>
</dbReference>
<evidence type="ECO:0000256" key="1">
    <source>
        <dbReference type="ARBA" id="ARBA00006471"/>
    </source>
</evidence>
<accession>A0A0K1PDH9</accession>
<evidence type="ECO:0000313" key="10">
    <source>
        <dbReference type="EMBL" id="AKU91575.1"/>
    </source>
</evidence>
<dbReference type="EMBL" id="CP012332">
    <property type="protein sequence ID" value="AKU91575.1"/>
    <property type="molecule type" value="Genomic_DNA"/>
</dbReference>
<evidence type="ECO:0000256" key="3">
    <source>
        <dbReference type="ARBA" id="ARBA00022884"/>
    </source>
</evidence>
<dbReference type="RefSeq" id="WP_050725869.1">
    <property type="nucleotide sequence ID" value="NZ_CP012332.1"/>
</dbReference>
<dbReference type="Gene3D" id="3.30.1490.10">
    <property type="match status" value="1"/>
</dbReference>
<dbReference type="KEGG" id="vin:AKJ08_1962"/>
<comment type="function">
    <text evidence="8">One of the primary rRNA binding proteins, it binds directly to 16S rRNA central domain where it helps coordinate assembly of the platform of the 30S subunit.</text>
</comment>
<dbReference type="NCBIfam" id="NF001109">
    <property type="entry name" value="PRK00136.1"/>
    <property type="match status" value="1"/>
</dbReference>
<dbReference type="SUPFAM" id="SSF56047">
    <property type="entry name" value="Ribosomal protein S8"/>
    <property type="match status" value="1"/>
</dbReference>
<comment type="similarity">
    <text evidence="1 8 9">Belongs to the universal ribosomal protein uS8 family.</text>
</comment>
<dbReference type="FunFam" id="3.30.1370.30:FF:000002">
    <property type="entry name" value="30S ribosomal protein S8"/>
    <property type="match status" value="1"/>
</dbReference>
<evidence type="ECO:0000256" key="2">
    <source>
        <dbReference type="ARBA" id="ARBA00022730"/>
    </source>
</evidence>
<name>A0A0K1PDH9_9BACT</name>
<evidence type="ECO:0000256" key="7">
    <source>
        <dbReference type="ARBA" id="ARBA00046740"/>
    </source>
</evidence>
<evidence type="ECO:0000256" key="9">
    <source>
        <dbReference type="RuleBase" id="RU003660"/>
    </source>
</evidence>
<keyword evidence="5 8" id="KW-0687">Ribonucleoprotein</keyword>
<gene>
    <name evidence="8" type="primary">rpsH</name>
    <name evidence="10" type="ORF">AKJ08_1962</name>
</gene>
<dbReference type="HAMAP" id="MF_01302_B">
    <property type="entry name" value="Ribosomal_uS8_B"/>
    <property type="match status" value="1"/>
</dbReference>
<evidence type="ECO:0000256" key="6">
    <source>
        <dbReference type="ARBA" id="ARBA00035258"/>
    </source>
</evidence>
<dbReference type="InterPro" id="IPR047863">
    <property type="entry name" value="Ribosomal_uS8_CS"/>
</dbReference>
<reference evidence="10 11" key="1">
    <citation type="submission" date="2015-08" db="EMBL/GenBank/DDBJ databases">
        <authorList>
            <person name="Babu N.S."/>
            <person name="Beckwith C.J."/>
            <person name="Beseler K.G."/>
            <person name="Brison A."/>
            <person name="Carone J.V."/>
            <person name="Caskin T.P."/>
            <person name="Diamond M."/>
            <person name="Durham M.E."/>
            <person name="Foxe J.M."/>
            <person name="Go M."/>
            <person name="Henderson B.A."/>
            <person name="Jones I.B."/>
            <person name="McGettigan J.A."/>
            <person name="Micheletti S.J."/>
            <person name="Nasrallah M.E."/>
            <person name="Ortiz D."/>
            <person name="Piller C.R."/>
            <person name="Privatt S.R."/>
            <person name="Schneider S.L."/>
            <person name="Sharp S."/>
            <person name="Smith T.C."/>
            <person name="Stanton J.D."/>
            <person name="Ullery H.E."/>
            <person name="Wilson R.J."/>
            <person name="Serrano M.G."/>
            <person name="Buck G."/>
            <person name="Lee V."/>
            <person name="Wang Y."/>
            <person name="Carvalho R."/>
            <person name="Voegtly L."/>
            <person name="Shi R."/>
            <person name="Duckworth R."/>
            <person name="Johnson A."/>
            <person name="Loviza R."/>
            <person name="Walstead R."/>
            <person name="Shah Z."/>
            <person name="Kiflezghi M."/>
            <person name="Wade K."/>
            <person name="Ball S.L."/>
            <person name="Bradley K.W."/>
            <person name="Asai D.J."/>
            <person name="Bowman C.A."/>
            <person name="Russell D.A."/>
            <person name="Pope W.H."/>
            <person name="Jacobs-Sera D."/>
            <person name="Hendrix R.W."/>
            <person name="Hatfull G.F."/>
        </authorList>
    </citation>
    <scope>NUCLEOTIDE SEQUENCE [LARGE SCALE GENOMIC DNA]</scope>
    <source>
        <strain evidence="10 11">DSM 27710</strain>
    </source>
</reference>
<dbReference type="GO" id="GO:1990904">
    <property type="term" value="C:ribonucleoprotein complex"/>
    <property type="evidence" value="ECO:0007669"/>
    <property type="project" value="UniProtKB-KW"/>
</dbReference>
<dbReference type="GO" id="GO:0006412">
    <property type="term" value="P:translation"/>
    <property type="evidence" value="ECO:0007669"/>
    <property type="project" value="UniProtKB-UniRule"/>
</dbReference>
<dbReference type="GO" id="GO:0019843">
    <property type="term" value="F:rRNA binding"/>
    <property type="evidence" value="ECO:0007669"/>
    <property type="project" value="UniProtKB-UniRule"/>
</dbReference>
<dbReference type="PANTHER" id="PTHR11758">
    <property type="entry name" value="40S RIBOSOMAL PROTEIN S15A"/>
    <property type="match status" value="1"/>
</dbReference>
<dbReference type="PATRIC" id="fig|1391653.3.peg.2053"/>
<dbReference type="Pfam" id="PF00410">
    <property type="entry name" value="Ribosomal_S8"/>
    <property type="match status" value="1"/>
</dbReference>
<dbReference type="InterPro" id="IPR000630">
    <property type="entry name" value="Ribosomal_uS8"/>
</dbReference>
<dbReference type="FunFam" id="3.30.1490.10:FF:000001">
    <property type="entry name" value="30S ribosomal protein S8"/>
    <property type="match status" value="1"/>
</dbReference>
<sequence length="132" mass="14580">MAHVTDPIGDMLTRIRNASRARHEKTLVPASKLKGAIIKVLKDEGFIADFVFHEDDKQGMYTVFLKYDGGQSVIREIKRVSKPGIRRYVPKDAIPRVLGGLGISILSTSKGVLVDREARKANVGGELLCTVY</sequence>